<keyword evidence="3" id="KW-1185">Reference proteome</keyword>
<sequence>MKLELKVIVATTIFLVSSNALSVNGWSGPHKVQMIDTLDVAQGYKSYITLEGFVNPGCNENRILLQSSDPDHYKEMSALILAAFHAGTKVDIYLSSSCGGQRVRATRQAQHTNLASHQHVGAGPPFWRFALTLRLQMAALH</sequence>
<feature type="chain" id="PRO_5021994432" evidence="1">
    <location>
        <begin position="23"/>
        <end position="141"/>
    </location>
</feature>
<comment type="caution">
    <text evidence="2">The sequence shown here is derived from an EMBL/GenBank/DDBJ whole genome shotgun (WGS) entry which is preliminary data.</text>
</comment>
<name>A0A545T0G6_9GAMM</name>
<evidence type="ECO:0000313" key="3">
    <source>
        <dbReference type="Proteomes" id="UP000319732"/>
    </source>
</evidence>
<evidence type="ECO:0000256" key="1">
    <source>
        <dbReference type="SAM" id="SignalP"/>
    </source>
</evidence>
<accession>A0A545T0G6</accession>
<dbReference type="AlphaFoldDB" id="A0A545T0G6"/>
<feature type="signal peptide" evidence="1">
    <location>
        <begin position="1"/>
        <end position="22"/>
    </location>
</feature>
<evidence type="ECO:0000313" key="2">
    <source>
        <dbReference type="EMBL" id="TQV70669.1"/>
    </source>
</evidence>
<keyword evidence="1" id="KW-0732">Signal</keyword>
<protein>
    <submittedName>
        <fullName evidence="2">Uncharacterized protein</fullName>
    </submittedName>
</protein>
<reference evidence="2 3" key="1">
    <citation type="submission" date="2019-06" db="EMBL/GenBank/DDBJ databases">
        <title>Whole genome sequence for Cellvibrionaceae sp. R142.</title>
        <authorList>
            <person name="Wang G."/>
        </authorList>
    </citation>
    <scope>NUCLEOTIDE SEQUENCE [LARGE SCALE GENOMIC DNA]</scope>
    <source>
        <strain evidence="2 3">R142</strain>
    </source>
</reference>
<dbReference type="Proteomes" id="UP000319732">
    <property type="component" value="Unassembled WGS sequence"/>
</dbReference>
<dbReference type="EMBL" id="VHSG01000023">
    <property type="protein sequence ID" value="TQV70669.1"/>
    <property type="molecule type" value="Genomic_DNA"/>
</dbReference>
<gene>
    <name evidence="2" type="ORF">FKG94_20265</name>
</gene>
<dbReference type="RefSeq" id="WP_142928770.1">
    <property type="nucleotide sequence ID" value="NZ_ML660101.1"/>
</dbReference>
<dbReference type="OrthoDB" id="6308969at2"/>
<organism evidence="2 3">
    <name type="scientific">Exilibacterium tricleocarpae</name>
    <dbReference type="NCBI Taxonomy" id="2591008"/>
    <lineage>
        <taxon>Bacteria</taxon>
        <taxon>Pseudomonadati</taxon>
        <taxon>Pseudomonadota</taxon>
        <taxon>Gammaproteobacteria</taxon>
        <taxon>Cellvibrionales</taxon>
        <taxon>Cellvibrionaceae</taxon>
        <taxon>Exilibacterium</taxon>
    </lineage>
</organism>
<proteinExistence type="predicted"/>